<protein>
    <recommendedName>
        <fullName evidence="4">Tafazzin</fullName>
    </recommendedName>
</protein>
<dbReference type="EMBL" id="JAPZBT010000001">
    <property type="protein sequence ID" value="KAJ5384063.1"/>
    <property type="molecule type" value="Genomic_DNA"/>
</dbReference>
<feature type="compositionally biased region" description="Basic residues" evidence="1">
    <location>
        <begin position="1"/>
        <end position="10"/>
    </location>
</feature>
<keyword evidence="3" id="KW-1185">Reference proteome</keyword>
<proteinExistence type="predicted"/>
<name>A0A9W9SST8_9EURO</name>
<evidence type="ECO:0000313" key="2">
    <source>
        <dbReference type="EMBL" id="KAJ5384063.1"/>
    </source>
</evidence>
<comment type="caution">
    <text evidence="2">The sequence shown here is derived from an EMBL/GenBank/DDBJ whole genome shotgun (WGS) entry which is preliminary data.</text>
</comment>
<feature type="compositionally biased region" description="Polar residues" evidence="1">
    <location>
        <begin position="34"/>
        <end position="44"/>
    </location>
</feature>
<gene>
    <name evidence="2" type="ORF">N7517_001974</name>
</gene>
<dbReference type="OrthoDB" id="193467at2759"/>
<dbReference type="RefSeq" id="XP_056583839.1">
    <property type="nucleotide sequence ID" value="XM_056719704.1"/>
</dbReference>
<organism evidence="2 3">
    <name type="scientific">Penicillium concentricum</name>
    <dbReference type="NCBI Taxonomy" id="293559"/>
    <lineage>
        <taxon>Eukaryota</taxon>
        <taxon>Fungi</taxon>
        <taxon>Dikarya</taxon>
        <taxon>Ascomycota</taxon>
        <taxon>Pezizomycotina</taxon>
        <taxon>Eurotiomycetes</taxon>
        <taxon>Eurotiomycetidae</taxon>
        <taxon>Eurotiales</taxon>
        <taxon>Aspergillaceae</taxon>
        <taxon>Penicillium</taxon>
    </lineage>
</organism>
<dbReference type="GeneID" id="81458887"/>
<dbReference type="Proteomes" id="UP001147752">
    <property type="component" value="Unassembled WGS sequence"/>
</dbReference>
<sequence>MPKKRQRFHAKPANSAHHSLALSGTRHHGGSGVQGSASATSVNDLISHLRRTQTPSASEDDPSGSQRPQRSFVTPRSVHPSLRDVLELPATPPPRPRPGARRTIFGVRPSRPTVGPPAPASWLSGNMDLVGDQGLQNWMPGALEEEIHRLTRLHGPRFPDQRSLVHLMLKSMALNWSWHVEYDGPFLSHLPNHIKESLLSYVAVYARGSPLGGHMKGLRPLFLTRQDQDLIGEENPDFNESRVADADSKIARLDLGNALGNWITLRQLTNEMILSPDPAVGVLGHEIGEDVPTSWDEYVHNGRADAMLDRVPDPSIPKAITQTLRFPELRALSLAHPTPNAASWTTLLNLLAHLPTLTHLSLAHWPIPCRHPRAATTRIRGPVARFLTPDAFDDNWAEAASILRQLSRSTYCLKWLDLEGCGEWLPALKWVGKDPDGFPQSPDTVGPEWNGSWRDVEWLGIGPGFLDLTKSHSSSHVPPHEIPAPQTHSSDSSIHATHLENARHVLRHIRQMRRGRKWLEIELGLGLQDVEPEIIRLPDGQELSVYL</sequence>
<feature type="compositionally biased region" description="Polar residues" evidence="1">
    <location>
        <begin position="52"/>
        <end position="74"/>
    </location>
</feature>
<feature type="region of interest" description="Disordered" evidence="1">
    <location>
        <begin position="1"/>
        <end position="120"/>
    </location>
</feature>
<reference evidence="2" key="2">
    <citation type="journal article" date="2023" name="IMA Fungus">
        <title>Comparative genomic study of the Penicillium genus elucidates a diverse pangenome and 15 lateral gene transfer events.</title>
        <authorList>
            <person name="Petersen C."/>
            <person name="Sorensen T."/>
            <person name="Nielsen M.R."/>
            <person name="Sondergaard T.E."/>
            <person name="Sorensen J.L."/>
            <person name="Fitzpatrick D.A."/>
            <person name="Frisvad J.C."/>
            <person name="Nielsen K.L."/>
        </authorList>
    </citation>
    <scope>NUCLEOTIDE SEQUENCE</scope>
    <source>
        <strain evidence="2">IBT 3081</strain>
    </source>
</reference>
<dbReference type="AlphaFoldDB" id="A0A9W9SST8"/>
<evidence type="ECO:0008006" key="4">
    <source>
        <dbReference type="Google" id="ProtNLM"/>
    </source>
</evidence>
<reference evidence="2" key="1">
    <citation type="submission" date="2022-12" db="EMBL/GenBank/DDBJ databases">
        <authorList>
            <person name="Petersen C."/>
        </authorList>
    </citation>
    <scope>NUCLEOTIDE SEQUENCE</scope>
    <source>
        <strain evidence="2">IBT 3081</strain>
    </source>
</reference>
<evidence type="ECO:0000313" key="3">
    <source>
        <dbReference type="Proteomes" id="UP001147752"/>
    </source>
</evidence>
<evidence type="ECO:0000256" key="1">
    <source>
        <dbReference type="SAM" id="MobiDB-lite"/>
    </source>
</evidence>
<feature type="region of interest" description="Disordered" evidence="1">
    <location>
        <begin position="472"/>
        <end position="493"/>
    </location>
</feature>
<accession>A0A9W9SST8</accession>